<dbReference type="EMBL" id="OC945535">
    <property type="protein sequence ID" value="CAD7663071.1"/>
    <property type="molecule type" value="Genomic_DNA"/>
</dbReference>
<accession>A0A7R9MNE0</accession>
<feature type="non-terminal residue" evidence="1">
    <location>
        <position position="151"/>
    </location>
</feature>
<reference evidence="1" key="1">
    <citation type="submission" date="2020-11" db="EMBL/GenBank/DDBJ databases">
        <authorList>
            <person name="Tran Van P."/>
        </authorList>
    </citation>
    <scope>NUCLEOTIDE SEQUENCE</scope>
</reference>
<keyword evidence="2" id="KW-1185">Reference proteome</keyword>
<sequence length="151" mass="15893">ANSALNISSVLTSGHTTAAITCNGLTAHTNDVSFIAHQSNRVSITNITVGHYQAVNTFTYGDRTIHESGVVYGGPCDSSLFWGMSIFEHGQPNACNGTNGVITSTAIYRIWTLAGSCNSMCLVNSPANLGYSAYTLSPPVNNNGLVNMTTK</sequence>
<feature type="non-terminal residue" evidence="1">
    <location>
        <position position="1"/>
    </location>
</feature>
<dbReference type="Proteomes" id="UP000728032">
    <property type="component" value="Unassembled WGS sequence"/>
</dbReference>
<name>A0A7R9MNE0_9ACAR</name>
<gene>
    <name evidence="1" type="ORF">ONB1V03_LOCUS19631</name>
</gene>
<dbReference type="EMBL" id="CAJPVJ010030710">
    <property type="protein sequence ID" value="CAG2180208.1"/>
    <property type="molecule type" value="Genomic_DNA"/>
</dbReference>
<evidence type="ECO:0000313" key="1">
    <source>
        <dbReference type="EMBL" id="CAD7663071.1"/>
    </source>
</evidence>
<protein>
    <submittedName>
        <fullName evidence="1">Uncharacterized protein</fullName>
    </submittedName>
</protein>
<organism evidence="1">
    <name type="scientific">Oppiella nova</name>
    <dbReference type="NCBI Taxonomy" id="334625"/>
    <lineage>
        <taxon>Eukaryota</taxon>
        <taxon>Metazoa</taxon>
        <taxon>Ecdysozoa</taxon>
        <taxon>Arthropoda</taxon>
        <taxon>Chelicerata</taxon>
        <taxon>Arachnida</taxon>
        <taxon>Acari</taxon>
        <taxon>Acariformes</taxon>
        <taxon>Sarcoptiformes</taxon>
        <taxon>Oribatida</taxon>
        <taxon>Brachypylina</taxon>
        <taxon>Oppioidea</taxon>
        <taxon>Oppiidae</taxon>
        <taxon>Oppiella</taxon>
    </lineage>
</organism>
<evidence type="ECO:0000313" key="2">
    <source>
        <dbReference type="Proteomes" id="UP000728032"/>
    </source>
</evidence>
<proteinExistence type="predicted"/>
<dbReference type="AlphaFoldDB" id="A0A7R9MNE0"/>